<dbReference type="AlphaFoldDB" id="A0A0B7MGW9"/>
<keyword evidence="1" id="KW-1133">Transmembrane helix</keyword>
<feature type="transmembrane region" description="Helical" evidence="1">
    <location>
        <begin position="56"/>
        <end position="81"/>
    </location>
</feature>
<keyword evidence="1" id="KW-0812">Transmembrane</keyword>
<keyword evidence="3" id="KW-1185">Reference proteome</keyword>
<evidence type="ECO:0000256" key="1">
    <source>
        <dbReference type="SAM" id="Phobius"/>
    </source>
</evidence>
<protein>
    <submittedName>
        <fullName evidence="2">Uncharacterized protein</fullName>
    </submittedName>
</protein>
<evidence type="ECO:0000313" key="3">
    <source>
        <dbReference type="Proteomes" id="UP000046155"/>
    </source>
</evidence>
<dbReference type="Proteomes" id="UP000046155">
    <property type="component" value="Unassembled WGS sequence"/>
</dbReference>
<evidence type="ECO:0000313" key="2">
    <source>
        <dbReference type="EMBL" id="CEO89874.1"/>
    </source>
</evidence>
<organism evidence="2 3">
    <name type="scientific">Syntrophaceticus schinkii</name>
    <dbReference type="NCBI Taxonomy" id="499207"/>
    <lineage>
        <taxon>Bacteria</taxon>
        <taxon>Bacillati</taxon>
        <taxon>Bacillota</taxon>
        <taxon>Clostridia</taxon>
        <taxon>Thermoanaerobacterales</taxon>
        <taxon>Thermoanaerobacterales Family III. Incertae Sedis</taxon>
        <taxon>Syntrophaceticus</taxon>
    </lineage>
</organism>
<dbReference type="EMBL" id="CDRZ01000262">
    <property type="protein sequence ID" value="CEO89874.1"/>
    <property type="molecule type" value="Genomic_DNA"/>
</dbReference>
<reference evidence="3" key="1">
    <citation type="submission" date="2015-01" db="EMBL/GenBank/DDBJ databases">
        <authorList>
            <person name="Manzoor Shahid"/>
            <person name="Zubair Saima"/>
        </authorList>
    </citation>
    <scope>NUCLEOTIDE SEQUENCE [LARGE SCALE GENOMIC DNA]</scope>
    <source>
        <strain evidence="3">Sp3</strain>
    </source>
</reference>
<gene>
    <name evidence="2" type="ORF">SSCH_630012</name>
</gene>
<sequence length="146" mass="15948">MVNLTPTYLLNISWVTLMSDRNRWLRRGLKTALLTFVLSLLFSYISDIFLGKITVIALALLFLLLIILIGVLFDMIGFAAAAAEMGPLNARAANRVWGARQAVKLVKNADQVSIFCNDVMGDICATGGRCYWGCDSLPADSKQSGS</sequence>
<feature type="transmembrane region" description="Helical" evidence="1">
    <location>
        <begin position="31"/>
        <end position="50"/>
    </location>
</feature>
<accession>A0A0B7MGW9</accession>
<name>A0A0B7MGW9_9FIRM</name>
<proteinExistence type="predicted"/>
<keyword evidence="1" id="KW-0472">Membrane</keyword>